<evidence type="ECO:0000313" key="2">
    <source>
        <dbReference type="EMBL" id="MFC7292527.1"/>
    </source>
</evidence>
<dbReference type="SUPFAM" id="SSF81469">
    <property type="entry name" value="Bacterial aa3 type cytochrome c oxidase subunit IV"/>
    <property type="match status" value="1"/>
</dbReference>
<dbReference type="InterPro" id="IPR036596">
    <property type="entry name" value="Cyt-C_aa3_sf"/>
</dbReference>
<proteinExistence type="predicted"/>
<accession>A0ABW2INQ3</accession>
<comment type="caution">
    <text evidence="2">The sequence shown here is derived from an EMBL/GenBank/DDBJ whole genome shotgun (WGS) entry which is preliminary data.</text>
</comment>
<feature type="transmembrane region" description="Helical" evidence="1">
    <location>
        <begin position="21"/>
        <end position="44"/>
    </location>
</feature>
<dbReference type="Gene3D" id="1.20.5.160">
    <property type="entry name" value="Bacterial aa3 type cytochrome c oxidase subunit IV"/>
    <property type="match status" value="1"/>
</dbReference>
<keyword evidence="1" id="KW-1133">Transmembrane helix</keyword>
<organism evidence="2 3">
    <name type="scientific">Hirschia litorea</name>
    <dbReference type="NCBI Taxonomy" id="1199156"/>
    <lineage>
        <taxon>Bacteria</taxon>
        <taxon>Pseudomonadati</taxon>
        <taxon>Pseudomonadota</taxon>
        <taxon>Alphaproteobacteria</taxon>
        <taxon>Hyphomonadales</taxon>
        <taxon>Hyphomonadaceae</taxon>
        <taxon>Hirschia</taxon>
    </lineage>
</organism>
<protein>
    <submittedName>
        <fullName evidence="2">Aa3-type cytochrome c oxidase subunit IV</fullName>
    </submittedName>
</protein>
<gene>
    <name evidence="2" type="ORF">ACFQS8_12925</name>
</gene>
<dbReference type="RefSeq" id="WP_382168024.1">
    <property type="nucleotide sequence ID" value="NZ_JBHTBR010000005.1"/>
</dbReference>
<evidence type="ECO:0000256" key="1">
    <source>
        <dbReference type="SAM" id="Phobius"/>
    </source>
</evidence>
<feature type="transmembrane region" description="Helical" evidence="1">
    <location>
        <begin position="50"/>
        <end position="70"/>
    </location>
</feature>
<feature type="transmembrane region" description="Helical" evidence="1">
    <location>
        <begin position="77"/>
        <end position="100"/>
    </location>
</feature>
<keyword evidence="1" id="KW-0472">Membrane</keyword>
<keyword evidence="1" id="KW-0812">Transmembrane</keyword>
<dbReference type="Proteomes" id="UP001596492">
    <property type="component" value="Unassembled WGS sequence"/>
</dbReference>
<name>A0ABW2INQ3_9PROT</name>
<dbReference type="EMBL" id="JBHTBR010000005">
    <property type="protein sequence ID" value="MFC7292527.1"/>
    <property type="molecule type" value="Genomic_DNA"/>
</dbReference>
<keyword evidence="3" id="KW-1185">Reference proteome</keyword>
<reference evidence="3" key="1">
    <citation type="journal article" date="2019" name="Int. J. Syst. Evol. Microbiol.">
        <title>The Global Catalogue of Microorganisms (GCM) 10K type strain sequencing project: providing services to taxonomists for standard genome sequencing and annotation.</title>
        <authorList>
            <consortium name="The Broad Institute Genomics Platform"/>
            <consortium name="The Broad Institute Genome Sequencing Center for Infectious Disease"/>
            <person name="Wu L."/>
            <person name="Ma J."/>
        </authorList>
    </citation>
    <scope>NUCLEOTIDE SEQUENCE [LARGE SCALE GENOMIC DNA]</scope>
    <source>
        <strain evidence="3">CCUG 51308</strain>
    </source>
</reference>
<evidence type="ECO:0000313" key="3">
    <source>
        <dbReference type="Proteomes" id="UP001596492"/>
    </source>
</evidence>
<sequence length="101" mass="10610">MSETGEYIRGQMDVRSQSATFSAFMKVTAWSCLLLTLILGYAIFTLTMGVHWMVAMGLFAIVGVIGSMVLGLGGGFLLAVGGLIVLGVFVQIMISLGGALM</sequence>